<name>A0A2T4JTM3_9RHOB</name>
<dbReference type="Pfam" id="PF00535">
    <property type="entry name" value="Glycos_transf_2"/>
    <property type="match status" value="1"/>
</dbReference>
<reference evidence="2 3" key="1">
    <citation type="submission" date="2018-03" db="EMBL/GenBank/DDBJ databases">
        <title>Cereibacter changlensis.</title>
        <authorList>
            <person name="Meyer T.E."/>
            <person name="Miller S."/>
            <person name="Lodha T."/>
            <person name="Gandham S."/>
            <person name="Chintalapati S."/>
            <person name="Chintalapati V.R."/>
        </authorList>
    </citation>
    <scope>NUCLEOTIDE SEQUENCE [LARGE SCALE GENOMIC DNA]</scope>
    <source>
        <strain evidence="2 3">JA139</strain>
    </source>
</reference>
<evidence type="ECO:0000313" key="3">
    <source>
        <dbReference type="Proteomes" id="UP000241010"/>
    </source>
</evidence>
<dbReference type="PANTHER" id="PTHR43685">
    <property type="entry name" value="GLYCOSYLTRANSFERASE"/>
    <property type="match status" value="1"/>
</dbReference>
<evidence type="ECO:0000313" key="2">
    <source>
        <dbReference type="EMBL" id="PTE21113.1"/>
    </source>
</evidence>
<dbReference type="OrthoDB" id="7527830at2"/>
<dbReference type="InterPro" id="IPR029044">
    <property type="entry name" value="Nucleotide-diphossugar_trans"/>
</dbReference>
<dbReference type="AlphaFoldDB" id="A0A2T4JTM3"/>
<dbReference type="Proteomes" id="UP000241010">
    <property type="component" value="Unassembled WGS sequence"/>
</dbReference>
<dbReference type="InterPro" id="IPR001173">
    <property type="entry name" value="Glyco_trans_2-like"/>
</dbReference>
<dbReference type="InterPro" id="IPR050834">
    <property type="entry name" value="Glycosyltransf_2"/>
</dbReference>
<sequence>MRISVLMANYRGAATLPEAMASVLRQSHADLELIVVDDASGDDSAAIVRQAMAADPRVRLIEQPTNAGPSAARNRAVEAATGDWLAIMDSDDILHPARLERMLAAAEALKADAVADDMLFFGETVDASGRTLLGPLALTAPMPVDAALFVEANSGRADLPPLGYLKPLVRRSAWGALRYDPAVRIGEDYDVYLRLLLQGARLFLLPEALYLYRRHSGSISHRLSVAALEPLIAAHDRSAAGLADPALVAAMARRRAGLEKLLAFERLVAAMKARQAGASLGALAARPGLALELARSVRERLQRRAAVSVERTPKALVLGGGGMDVPPVLPPEQPVAAPPALLLAQLSDLAARHDLAIEARGEAALHLLWMVPRFASVRVTGAEGPLPPGGTRG</sequence>
<keyword evidence="3" id="KW-1185">Reference proteome</keyword>
<dbReference type="PANTHER" id="PTHR43685:SF2">
    <property type="entry name" value="GLYCOSYLTRANSFERASE 2-LIKE DOMAIN-CONTAINING PROTEIN"/>
    <property type="match status" value="1"/>
</dbReference>
<dbReference type="CDD" id="cd00761">
    <property type="entry name" value="Glyco_tranf_GTA_type"/>
    <property type="match status" value="1"/>
</dbReference>
<dbReference type="SUPFAM" id="SSF53448">
    <property type="entry name" value="Nucleotide-diphospho-sugar transferases"/>
    <property type="match status" value="1"/>
</dbReference>
<gene>
    <name evidence="2" type="ORF">C5F48_13895</name>
</gene>
<evidence type="ECO:0000259" key="1">
    <source>
        <dbReference type="Pfam" id="PF00535"/>
    </source>
</evidence>
<feature type="domain" description="Glycosyltransferase 2-like" evidence="1">
    <location>
        <begin position="4"/>
        <end position="122"/>
    </location>
</feature>
<proteinExistence type="predicted"/>
<accession>A0A2T4JTM3</accession>
<dbReference type="RefSeq" id="WP_107664505.1">
    <property type="nucleotide sequence ID" value="NZ_PZKG01000065.1"/>
</dbReference>
<keyword evidence="2" id="KW-0808">Transferase</keyword>
<dbReference type="Gene3D" id="3.90.550.10">
    <property type="entry name" value="Spore Coat Polysaccharide Biosynthesis Protein SpsA, Chain A"/>
    <property type="match status" value="1"/>
</dbReference>
<dbReference type="GO" id="GO:0016757">
    <property type="term" value="F:glycosyltransferase activity"/>
    <property type="evidence" value="ECO:0007669"/>
    <property type="project" value="UniProtKB-KW"/>
</dbReference>
<organism evidence="2 3">
    <name type="scientific">Cereibacter changlensis JA139</name>
    <dbReference type="NCBI Taxonomy" id="1188249"/>
    <lineage>
        <taxon>Bacteria</taxon>
        <taxon>Pseudomonadati</taxon>
        <taxon>Pseudomonadota</taxon>
        <taxon>Alphaproteobacteria</taxon>
        <taxon>Rhodobacterales</taxon>
        <taxon>Paracoccaceae</taxon>
        <taxon>Cereibacter</taxon>
    </lineage>
</organism>
<protein>
    <submittedName>
        <fullName evidence="2">Glycosyl transferase family A</fullName>
    </submittedName>
</protein>
<dbReference type="EMBL" id="PZKG01000065">
    <property type="protein sequence ID" value="PTE21113.1"/>
    <property type="molecule type" value="Genomic_DNA"/>
</dbReference>
<comment type="caution">
    <text evidence="2">The sequence shown here is derived from an EMBL/GenBank/DDBJ whole genome shotgun (WGS) entry which is preliminary data.</text>
</comment>